<feature type="compositionally biased region" description="Basic and acidic residues" evidence="2">
    <location>
        <begin position="80"/>
        <end position="104"/>
    </location>
</feature>
<sequence>MALIPATPQATALSELSAGDRVNLESDLLTRLVHRWPSDPGRAVTEAVAALPWAGRISGRQGVQKAVARLAPGGAVVIGDPDREGEVRARGPRPSGDRAHPRTR</sequence>
<evidence type="ECO:0000259" key="3">
    <source>
        <dbReference type="PROSITE" id="PS51177"/>
    </source>
</evidence>
<feature type="domain" description="Lumazine-binding" evidence="3">
    <location>
        <begin position="1"/>
        <end position="37"/>
    </location>
</feature>
<dbReference type="EMBL" id="BAAAQX010000035">
    <property type="protein sequence ID" value="GAA2213800.1"/>
    <property type="molecule type" value="Genomic_DNA"/>
</dbReference>
<proteinExistence type="predicted"/>
<dbReference type="InterPro" id="IPR023366">
    <property type="entry name" value="ATP_synth_asu-like_sf"/>
</dbReference>
<evidence type="ECO:0000313" key="4">
    <source>
        <dbReference type="EMBL" id="GAA2213800.1"/>
    </source>
</evidence>
<keyword evidence="5" id="KW-1185">Reference proteome</keyword>
<gene>
    <name evidence="4" type="ORF">GCM10009850_092630</name>
</gene>
<protein>
    <recommendedName>
        <fullName evidence="3">Lumazine-binding domain-containing protein</fullName>
    </recommendedName>
</protein>
<feature type="repeat" description="Lumazine-binding" evidence="1">
    <location>
        <begin position="1"/>
        <end position="37"/>
    </location>
</feature>
<dbReference type="InterPro" id="IPR026017">
    <property type="entry name" value="Lumazine-bd_dom"/>
</dbReference>
<evidence type="ECO:0000256" key="1">
    <source>
        <dbReference type="PROSITE-ProRule" id="PRU00524"/>
    </source>
</evidence>
<dbReference type="SUPFAM" id="SSF63380">
    <property type="entry name" value="Riboflavin synthase domain-like"/>
    <property type="match status" value="1"/>
</dbReference>
<dbReference type="InterPro" id="IPR017938">
    <property type="entry name" value="Riboflavin_synthase-like_b-brl"/>
</dbReference>
<dbReference type="Proteomes" id="UP001499843">
    <property type="component" value="Unassembled WGS sequence"/>
</dbReference>
<feature type="region of interest" description="Disordered" evidence="2">
    <location>
        <begin position="75"/>
        <end position="104"/>
    </location>
</feature>
<evidence type="ECO:0000313" key="5">
    <source>
        <dbReference type="Proteomes" id="UP001499843"/>
    </source>
</evidence>
<dbReference type="Gene3D" id="2.40.30.20">
    <property type="match status" value="1"/>
</dbReference>
<accession>A0ABN3CWD6</accession>
<comment type="caution">
    <text evidence="4">The sequence shown here is derived from an EMBL/GenBank/DDBJ whole genome shotgun (WGS) entry which is preliminary data.</text>
</comment>
<dbReference type="PROSITE" id="PS51177">
    <property type="entry name" value="LUMAZINE_BIND"/>
    <property type="match status" value="1"/>
</dbReference>
<name>A0ABN3CWD6_9ACTN</name>
<dbReference type="RefSeq" id="WP_344490103.1">
    <property type="nucleotide sequence ID" value="NZ_BAAAQX010000035.1"/>
</dbReference>
<reference evidence="4 5" key="1">
    <citation type="journal article" date="2019" name="Int. J. Syst. Evol. Microbiol.">
        <title>The Global Catalogue of Microorganisms (GCM) 10K type strain sequencing project: providing services to taxonomists for standard genome sequencing and annotation.</title>
        <authorList>
            <consortium name="The Broad Institute Genomics Platform"/>
            <consortium name="The Broad Institute Genome Sequencing Center for Infectious Disease"/>
            <person name="Wu L."/>
            <person name="Ma J."/>
        </authorList>
    </citation>
    <scope>NUCLEOTIDE SEQUENCE [LARGE SCALE GENOMIC DNA]</scope>
    <source>
        <strain evidence="4 5">JCM 16114</strain>
    </source>
</reference>
<evidence type="ECO:0000256" key="2">
    <source>
        <dbReference type="SAM" id="MobiDB-lite"/>
    </source>
</evidence>
<organism evidence="4 5">
    <name type="scientific">Nonomuraea monospora</name>
    <dbReference type="NCBI Taxonomy" id="568818"/>
    <lineage>
        <taxon>Bacteria</taxon>
        <taxon>Bacillati</taxon>
        <taxon>Actinomycetota</taxon>
        <taxon>Actinomycetes</taxon>
        <taxon>Streptosporangiales</taxon>
        <taxon>Streptosporangiaceae</taxon>
        <taxon>Nonomuraea</taxon>
    </lineage>
</organism>